<dbReference type="EMBL" id="JANBOI010002788">
    <property type="protein sequence ID" value="KAJ1719862.1"/>
    <property type="molecule type" value="Genomic_DNA"/>
</dbReference>
<accession>A0A9W8CQI6</accession>
<dbReference type="InterPro" id="IPR001223">
    <property type="entry name" value="Glyco_hydro18_cat"/>
</dbReference>
<dbReference type="PROSITE" id="PS51910">
    <property type="entry name" value="GH18_2"/>
    <property type="match status" value="1"/>
</dbReference>
<sequence length="452" mass="47846">LAVRVQPFEDTGGPLKDVSPYAEYVDFASIQAFDINGPWSNSTGPSAPLEHQRSRGAQYSLKQSIDQWLDARWPADKLVAGVAFHGHSLTTRDVLTAKEGSEMYVPFDRSIPRGDDEDALWYDVCENVNSMSGVWQYRHLRDQGILKTANTTGDEWIRVWDDKSSTPWLYSPQIRRFISYDDPASLEKKVDLARSRGLKGIMAWSLHADYNGELLSAISRIGPLCRGPKSNSDQPASSSSSASPESSKSAEPSPAPAPTSASEASSSSAAPASTTPSPEQQSRSSPDSASSTSEAVGRSILFDSMGSPYIMANGHSTAMPLDIAEKLMQIGEASATPSSESHKLPGGPLDIPVADNVKTAHMTAFVTGPIKIGLGGVVSSIFDTAGIVPTHDLSPMLGSGDSQASSPGFAATFLLALDTTSQPSGFMATTVIPMSQLMASAKSGTMLGGPNS</sequence>
<dbReference type="InterPro" id="IPR029070">
    <property type="entry name" value="Chitinase_insertion_sf"/>
</dbReference>
<reference evidence="3" key="1">
    <citation type="submission" date="2022-07" db="EMBL/GenBank/DDBJ databases">
        <title>Phylogenomic reconstructions and comparative analyses of Kickxellomycotina fungi.</title>
        <authorList>
            <person name="Reynolds N.K."/>
            <person name="Stajich J.E."/>
            <person name="Barry K."/>
            <person name="Grigoriev I.V."/>
            <person name="Crous P."/>
            <person name="Smith M.E."/>
        </authorList>
    </citation>
    <scope>NUCLEOTIDE SEQUENCE</scope>
    <source>
        <strain evidence="3">BCRC 34381</strain>
    </source>
</reference>
<name>A0A9W8CQI6_9FUNG</name>
<evidence type="ECO:0000313" key="3">
    <source>
        <dbReference type="EMBL" id="KAJ1719862.1"/>
    </source>
</evidence>
<dbReference type="Proteomes" id="UP001143981">
    <property type="component" value="Unassembled WGS sequence"/>
</dbReference>
<keyword evidence="4" id="KW-1185">Reference proteome</keyword>
<proteinExistence type="predicted"/>
<feature type="region of interest" description="Disordered" evidence="1">
    <location>
        <begin position="226"/>
        <end position="294"/>
    </location>
</feature>
<feature type="compositionally biased region" description="Low complexity" evidence="1">
    <location>
        <begin position="235"/>
        <end position="293"/>
    </location>
</feature>
<comment type="caution">
    <text evidence="3">The sequence shown here is derived from an EMBL/GenBank/DDBJ whole genome shotgun (WGS) entry which is preliminary data.</text>
</comment>
<evidence type="ECO:0000313" key="4">
    <source>
        <dbReference type="Proteomes" id="UP001143981"/>
    </source>
</evidence>
<dbReference type="SUPFAM" id="SSF51445">
    <property type="entry name" value="(Trans)glycosidases"/>
    <property type="match status" value="1"/>
</dbReference>
<dbReference type="GO" id="GO:0005975">
    <property type="term" value="P:carbohydrate metabolic process"/>
    <property type="evidence" value="ECO:0007669"/>
    <property type="project" value="InterPro"/>
</dbReference>
<organism evidence="3 4">
    <name type="scientific">Coemansia biformis</name>
    <dbReference type="NCBI Taxonomy" id="1286918"/>
    <lineage>
        <taxon>Eukaryota</taxon>
        <taxon>Fungi</taxon>
        <taxon>Fungi incertae sedis</taxon>
        <taxon>Zoopagomycota</taxon>
        <taxon>Kickxellomycotina</taxon>
        <taxon>Kickxellomycetes</taxon>
        <taxon>Kickxellales</taxon>
        <taxon>Kickxellaceae</taxon>
        <taxon>Coemansia</taxon>
    </lineage>
</organism>
<feature type="domain" description="GH18" evidence="2">
    <location>
        <begin position="1"/>
        <end position="225"/>
    </location>
</feature>
<dbReference type="InterPro" id="IPR050314">
    <property type="entry name" value="Glycosyl_Hydrlase_18"/>
</dbReference>
<dbReference type="SUPFAM" id="SSF54556">
    <property type="entry name" value="Chitinase insertion domain"/>
    <property type="match status" value="1"/>
</dbReference>
<evidence type="ECO:0000259" key="2">
    <source>
        <dbReference type="PROSITE" id="PS51910"/>
    </source>
</evidence>
<dbReference type="PANTHER" id="PTHR11177:SF317">
    <property type="entry name" value="CHITINASE 12-RELATED"/>
    <property type="match status" value="1"/>
</dbReference>
<protein>
    <recommendedName>
        <fullName evidence="2">GH18 domain-containing protein</fullName>
    </recommendedName>
</protein>
<dbReference type="AlphaFoldDB" id="A0A9W8CQI6"/>
<feature type="non-terminal residue" evidence="3">
    <location>
        <position position="452"/>
    </location>
</feature>
<dbReference type="Gene3D" id="3.10.50.10">
    <property type="match status" value="1"/>
</dbReference>
<dbReference type="SMART" id="SM00636">
    <property type="entry name" value="Glyco_18"/>
    <property type="match status" value="1"/>
</dbReference>
<gene>
    <name evidence="3" type="ORF">LPJ61_006242</name>
</gene>
<dbReference type="PANTHER" id="PTHR11177">
    <property type="entry name" value="CHITINASE"/>
    <property type="match status" value="1"/>
</dbReference>
<evidence type="ECO:0000256" key="1">
    <source>
        <dbReference type="SAM" id="MobiDB-lite"/>
    </source>
</evidence>
<dbReference type="Pfam" id="PF00704">
    <property type="entry name" value="Glyco_hydro_18"/>
    <property type="match status" value="1"/>
</dbReference>
<dbReference type="InterPro" id="IPR017853">
    <property type="entry name" value="GH"/>
</dbReference>
<dbReference type="OrthoDB" id="76388at2759"/>
<dbReference type="InterPro" id="IPR011583">
    <property type="entry name" value="Chitinase_II/V-like_cat"/>
</dbReference>
<dbReference type="Gene3D" id="3.20.20.80">
    <property type="entry name" value="Glycosidases"/>
    <property type="match status" value="1"/>
</dbReference>
<dbReference type="GO" id="GO:0008061">
    <property type="term" value="F:chitin binding"/>
    <property type="evidence" value="ECO:0007669"/>
    <property type="project" value="InterPro"/>
</dbReference>
<feature type="non-terminal residue" evidence="3">
    <location>
        <position position="1"/>
    </location>
</feature>